<reference evidence="1" key="2">
    <citation type="submission" date="2019-08" db="EMBL/GenBank/DDBJ databases">
        <title>Investigation of anaerobic lignin degradation for improved lignocellulosic biofuels.</title>
        <authorList>
            <person name="Deangelis K.PhD."/>
        </authorList>
    </citation>
    <scope>NUCLEOTIDE SEQUENCE [LARGE SCALE GENOMIC DNA]</scope>
    <source>
        <strain evidence="1">128R</strain>
    </source>
</reference>
<dbReference type="AlphaFoldDB" id="A0A542BFF0"/>
<evidence type="ECO:0000313" key="1">
    <source>
        <dbReference type="EMBL" id="TVZ61592.1"/>
    </source>
</evidence>
<comment type="caution">
    <text evidence="1">The sequence shown here is derived from an EMBL/GenBank/DDBJ whole genome shotgun (WGS) entry which is preliminary data.</text>
</comment>
<gene>
    <name evidence="1" type="ORF">FHU10_5288</name>
</gene>
<name>A0A542BFF0_SERFO</name>
<proteinExistence type="predicted"/>
<sequence length="35" mass="3810">MTTAPRGAVFNPRLALIGIEPLNARSDSLVQWITT</sequence>
<protein>
    <submittedName>
        <fullName evidence="1">Uncharacterized protein</fullName>
    </submittedName>
</protein>
<organism evidence="1">
    <name type="scientific">Serratia fonticola</name>
    <dbReference type="NCBI Taxonomy" id="47917"/>
    <lineage>
        <taxon>Bacteria</taxon>
        <taxon>Pseudomonadati</taxon>
        <taxon>Pseudomonadota</taxon>
        <taxon>Gammaproteobacteria</taxon>
        <taxon>Enterobacterales</taxon>
        <taxon>Yersiniaceae</taxon>
        <taxon>Serratia</taxon>
    </lineage>
</organism>
<accession>A0A542BFF0</accession>
<reference evidence="1" key="1">
    <citation type="submission" date="2019-06" db="EMBL/GenBank/DDBJ databases">
        <authorList>
            <person name="Deangelis K."/>
            <person name="Huntemann M."/>
            <person name="Clum A."/>
            <person name="Pillay M."/>
            <person name="Palaniappan K."/>
            <person name="Varghese N."/>
            <person name="Mikhailova N."/>
            <person name="Stamatis D."/>
            <person name="Reddy T."/>
            <person name="Daum C."/>
            <person name="Shapiro N."/>
            <person name="Ivanova N."/>
            <person name="Kyrpides N."/>
            <person name="Woyke T."/>
        </authorList>
    </citation>
    <scope>NUCLEOTIDE SEQUENCE [LARGE SCALE GENOMIC DNA]</scope>
    <source>
        <strain evidence="1">128R</strain>
    </source>
</reference>
<dbReference type="EMBL" id="VISQ01000002">
    <property type="protein sequence ID" value="TVZ61592.1"/>
    <property type="molecule type" value="Genomic_DNA"/>
</dbReference>